<dbReference type="Pfam" id="PF14386">
    <property type="entry name" value="DUF4417"/>
    <property type="match status" value="1"/>
</dbReference>
<protein>
    <submittedName>
        <fullName evidence="1">Chromosome partitioning protein ParB</fullName>
    </submittedName>
</protein>
<sequence>MRIEDIIPYEKNARHNEKAIPKVAESIRQFGLRGSIVLESKTNPVIVTGHTRVAAMKSLGWSEVPDDHIEYCDGLSKDEIDAFRIVDNKTGEISTWNIALLKAETKRLNLTNGKLDFTKYGFKPKNVKPYGAERERTGDYYNLTICDRTRCIDDGYPLLNGTEYVPTDLLGFNYAKSDTKPEGKSLHFFLDDYQFERIWNNPKEYMPLLRKYEAVLTPDWSLYRDMPLPMQAWNIYRARAIGDYWEREGLTVIPTLSWSDRESFSFCFKGIPKDSTVAVSTVGVKNDTEAWQLFREGMWKAIQEVQPSHILLYGGNIDFDFKHIPVTEYANSVTTRWSGKEKRD</sequence>
<comment type="caution">
    <text evidence="1">The sequence shown here is derived from an EMBL/GenBank/DDBJ whole genome shotgun (WGS) entry which is preliminary data.</text>
</comment>
<dbReference type="Gene3D" id="3.90.1530.10">
    <property type="entry name" value="Conserved hypothetical protein from pyrococcus furiosus pfu- 392566-001, ParB domain"/>
    <property type="match status" value="1"/>
</dbReference>
<dbReference type="SUPFAM" id="SSF110849">
    <property type="entry name" value="ParB/Sulfiredoxin"/>
    <property type="match status" value="1"/>
</dbReference>
<keyword evidence="2" id="KW-1185">Reference proteome</keyword>
<accession>A0A261F1S7</accession>
<dbReference type="AlphaFoldDB" id="A0A261F1S7"/>
<evidence type="ECO:0000313" key="1">
    <source>
        <dbReference type="EMBL" id="OZG53089.1"/>
    </source>
</evidence>
<dbReference type="Proteomes" id="UP000243657">
    <property type="component" value="Unassembled WGS sequence"/>
</dbReference>
<organism evidence="1 2">
    <name type="scientific">Alloscardovia macacae</name>
    <dbReference type="NCBI Taxonomy" id="1160091"/>
    <lineage>
        <taxon>Bacteria</taxon>
        <taxon>Bacillati</taxon>
        <taxon>Actinomycetota</taxon>
        <taxon>Actinomycetes</taxon>
        <taxon>Bifidobacteriales</taxon>
        <taxon>Bifidobacteriaceae</taxon>
        <taxon>Alloscardovia</taxon>
    </lineage>
</organism>
<dbReference type="InterPro" id="IPR025530">
    <property type="entry name" value="DUF4417"/>
</dbReference>
<proteinExistence type="predicted"/>
<reference evidence="1 2" key="1">
    <citation type="journal article" date="2017" name="BMC Genomics">
        <title>Comparative genomic and phylogenomic analyses of the Bifidobacteriaceae family.</title>
        <authorList>
            <person name="Lugli G.A."/>
            <person name="Milani C."/>
            <person name="Turroni F."/>
            <person name="Duranti S."/>
            <person name="Mancabelli L."/>
            <person name="Mangifesta M."/>
            <person name="Ferrario C."/>
            <person name="Modesto M."/>
            <person name="Mattarelli P."/>
            <person name="Jiri K."/>
            <person name="van Sinderen D."/>
            <person name="Ventura M."/>
        </authorList>
    </citation>
    <scope>NUCLEOTIDE SEQUENCE [LARGE SCALE GENOMIC DNA]</scope>
    <source>
        <strain evidence="1 2">DSM 24762</strain>
    </source>
</reference>
<evidence type="ECO:0000313" key="2">
    <source>
        <dbReference type="Proteomes" id="UP000243657"/>
    </source>
</evidence>
<dbReference type="EMBL" id="MWWT01000009">
    <property type="protein sequence ID" value="OZG53089.1"/>
    <property type="molecule type" value="Genomic_DNA"/>
</dbReference>
<name>A0A261F1S7_9BIFI</name>
<dbReference type="RefSeq" id="WP_094727047.1">
    <property type="nucleotide sequence ID" value="NZ_JBHLWS010000001.1"/>
</dbReference>
<dbReference type="InterPro" id="IPR036086">
    <property type="entry name" value="ParB/Sulfiredoxin_sf"/>
</dbReference>
<gene>
    <name evidence="1" type="ORF">ALMA_1391</name>
</gene>